<accession>A0ACA9RFE2</accession>
<evidence type="ECO:0000313" key="1">
    <source>
        <dbReference type="EMBL" id="CAG8791795.1"/>
    </source>
</evidence>
<dbReference type="EMBL" id="CAJVQC010052612">
    <property type="protein sequence ID" value="CAG8791795.1"/>
    <property type="molecule type" value="Genomic_DNA"/>
</dbReference>
<name>A0ACA9RFE2_9GLOM</name>
<organism evidence="1 2">
    <name type="scientific">Racocetra persica</name>
    <dbReference type="NCBI Taxonomy" id="160502"/>
    <lineage>
        <taxon>Eukaryota</taxon>
        <taxon>Fungi</taxon>
        <taxon>Fungi incertae sedis</taxon>
        <taxon>Mucoromycota</taxon>
        <taxon>Glomeromycotina</taxon>
        <taxon>Glomeromycetes</taxon>
        <taxon>Diversisporales</taxon>
        <taxon>Gigasporaceae</taxon>
        <taxon>Racocetra</taxon>
    </lineage>
</organism>
<proteinExistence type="predicted"/>
<sequence>MGGFDISPSQTECVYIETQRQFQKLKAEEAQAKGKLLIAMRMLHWT</sequence>
<reference evidence="1" key="1">
    <citation type="submission" date="2021-06" db="EMBL/GenBank/DDBJ databases">
        <authorList>
            <person name="Kallberg Y."/>
            <person name="Tangrot J."/>
            <person name="Rosling A."/>
        </authorList>
    </citation>
    <scope>NUCLEOTIDE SEQUENCE</scope>
    <source>
        <strain evidence="1">MA461A</strain>
    </source>
</reference>
<keyword evidence="2" id="KW-1185">Reference proteome</keyword>
<dbReference type="Proteomes" id="UP000789920">
    <property type="component" value="Unassembled WGS sequence"/>
</dbReference>
<gene>
    <name evidence="1" type="ORF">RPERSI_LOCUS19293</name>
</gene>
<protein>
    <submittedName>
        <fullName evidence="1">23531_t:CDS:1</fullName>
    </submittedName>
</protein>
<evidence type="ECO:0000313" key="2">
    <source>
        <dbReference type="Proteomes" id="UP000789920"/>
    </source>
</evidence>
<comment type="caution">
    <text evidence="1">The sequence shown here is derived from an EMBL/GenBank/DDBJ whole genome shotgun (WGS) entry which is preliminary data.</text>
</comment>
<feature type="non-terminal residue" evidence="1">
    <location>
        <position position="46"/>
    </location>
</feature>